<evidence type="ECO:0000313" key="3">
    <source>
        <dbReference type="Proteomes" id="UP000655830"/>
    </source>
</evidence>
<comment type="similarity">
    <text evidence="1">Belongs to the UPF0145 family.</text>
</comment>
<dbReference type="InterPro" id="IPR035439">
    <property type="entry name" value="UPF0145_dom_sf"/>
</dbReference>
<organism evidence="2 3">
    <name type="scientific">Zhenhengia yiwuensis</name>
    <dbReference type="NCBI Taxonomy" id="2763666"/>
    <lineage>
        <taxon>Bacteria</taxon>
        <taxon>Bacillati</taxon>
        <taxon>Bacillota</taxon>
        <taxon>Clostridia</taxon>
        <taxon>Lachnospirales</taxon>
        <taxon>Lachnospiraceae</taxon>
        <taxon>Zhenhengia</taxon>
    </lineage>
</organism>
<dbReference type="AlphaFoldDB" id="A0A926EE27"/>
<dbReference type="SUPFAM" id="SSF117782">
    <property type="entry name" value="YbjQ-like"/>
    <property type="match status" value="1"/>
</dbReference>
<dbReference type="Pfam" id="PF01906">
    <property type="entry name" value="YbjQ_1"/>
    <property type="match status" value="1"/>
</dbReference>
<dbReference type="Gene3D" id="3.30.110.70">
    <property type="entry name" value="Hypothetical protein apc22750. Chain B"/>
    <property type="match status" value="1"/>
</dbReference>
<reference evidence="2" key="1">
    <citation type="submission" date="2020-08" db="EMBL/GenBank/DDBJ databases">
        <title>Genome public.</title>
        <authorList>
            <person name="Liu C."/>
            <person name="Sun Q."/>
        </authorList>
    </citation>
    <scope>NUCLEOTIDE SEQUENCE</scope>
    <source>
        <strain evidence="2">NSJ-12</strain>
    </source>
</reference>
<evidence type="ECO:0000256" key="1">
    <source>
        <dbReference type="ARBA" id="ARBA00010751"/>
    </source>
</evidence>
<dbReference type="Proteomes" id="UP000655830">
    <property type="component" value="Unassembled WGS sequence"/>
</dbReference>
<proteinExistence type="inferred from homology"/>
<sequence>MQLTTTHSIENQELELLGLVKGLSSAGEQAFDEALKSLQEEATRIKADAVIGIQCSICPSSNNQTQMLVYGTAVKFRVSTDLQQF</sequence>
<dbReference type="InterPro" id="IPR002765">
    <property type="entry name" value="UPF0145_YbjQ-like"/>
</dbReference>
<evidence type="ECO:0000313" key="2">
    <source>
        <dbReference type="EMBL" id="MBC8578584.1"/>
    </source>
</evidence>
<gene>
    <name evidence="2" type="ORF">H8718_03450</name>
</gene>
<name>A0A926EE27_9FIRM</name>
<dbReference type="EMBL" id="JACRSY010000004">
    <property type="protein sequence ID" value="MBC8578584.1"/>
    <property type="molecule type" value="Genomic_DNA"/>
</dbReference>
<keyword evidence="3" id="KW-1185">Reference proteome</keyword>
<accession>A0A926EE27</accession>
<protein>
    <submittedName>
        <fullName evidence="2">Heavy metal-binding domain-containing protein</fullName>
    </submittedName>
</protein>
<dbReference type="RefSeq" id="WP_177670258.1">
    <property type="nucleotide sequence ID" value="NZ_JACRSY010000004.1"/>
</dbReference>
<comment type="caution">
    <text evidence="2">The sequence shown here is derived from an EMBL/GenBank/DDBJ whole genome shotgun (WGS) entry which is preliminary data.</text>
</comment>